<keyword evidence="4" id="KW-0274">FAD</keyword>
<comment type="cofactor">
    <cofactor evidence="1">
        <name>FAD</name>
        <dbReference type="ChEBI" id="CHEBI:57692"/>
    </cofactor>
</comment>
<evidence type="ECO:0000256" key="4">
    <source>
        <dbReference type="ARBA" id="ARBA00022827"/>
    </source>
</evidence>
<dbReference type="GO" id="GO:0050660">
    <property type="term" value="F:flavin adenine dinucleotide binding"/>
    <property type="evidence" value="ECO:0007669"/>
    <property type="project" value="TreeGrafter"/>
</dbReference>
<dbReference type="GO" id="GO:0016971">
    <property type="term" value="F:flavin-dependent sulfhydryl oxidase activity"/>
    <property type="evidence" value="ECO:0007669"/>
    <property type="project" value="InterPro"/>
</dbReference>
<evidence type="ECO:0000313" key="8">
    <source>
        <dbReference type="EMBL" id="QHS85842.1"/>
    </source>
</evidence>
<name>A0A6C0B166_9ZZZZ</name>
<dbReference type="PROSITE" id="PS51324">
    <property type="entry name" value="ERV_ALR"/>
    <property type="match status" value="1"/>
</dbReference>
<protein>
    <recommendedName>
        <fullName evidence="2">thiol oxidase</fullName>
        <ecNumber evidence="2">1.8.3.2</ecNumber>
    </recommendedName>
</protein>
<sequence>MTKIWGPLGWMTLHSVSLIYPENPSQYDKQIATRFLDLFGETISCIQCKSHFRNIFNIYKSSNPEFLNSRQDFALFGFRAHNTVNLRLDKPRPSSVSECLRTLKAATAQTSFASFRQAYLSYLLKNWGHDISGQGLVTKEQVKDMIKINNEYWSPREIPIPDLKEGDIITPIELSKSRVNSRGTVVSNFVGFKGGKLMLTKR</sequence>
<evidence type="ECO:0000259" key="7">
    <source>
        <dbReference type="PROSITE" id="PS51324"/>
    </source>
</evidence>
<accession>A0A6C0B166</accession>
<keyword evidence="5" id="KW-0560">Oxidoreductase</keyword>
<evidence type="ECO:0000256" key="6">
    <source>
        <dbReference type="ARBA" id="ARBA00023157"/>
    </source>
</evidence>
<keyword evidence="6" id="KW-1015">Disulfide bond</keyword>
<reference evidence="8" key="1">
    <citation type="journal article" date="2020" name="Nature">
        <title>Giant virus diversity and host interactions through global metagenomics.</title>
        <authorList>
            <person name="Schulz F."/>
            <person name="Roux S."/>
            <person name="Paez-Espino D."/>
            <person name="Jungbluth S."/>
            <person name="Walsh D.A."/>
            <person name="Denef V.J."/>
            <person name="McMahon K.D."/>
            <person name="Konstantinidis K.T."/>
            <person name="Eloe-Fadrosh E.A."/>
            <person name="Kyrpides N.C."/>
            <person name="Woyke T."/>
        </authorList>
    </citation>
    <scope>NUCLEOTIDE SEQUENCE</scope>
    <source>
        <strain evidence="8">GVMAG-M-3300009185-36</strain>
    </source>
</reference>
<proteinExistence type="predicted"/>
<dbReference type="InterPro" id="IPR039799">
    <property type="entry name" value="ALR/ERV"/>
</dbReference>
<dbReference type="GO" id="GO:0005739">
    <property type="term" value="C:mitochondrion"/>
    <property type="evidence" value="ECO:0007669"/>
    <property type="project" value="TreeGrafter"/>
</dbReference>
<evidence type="ECO:0000256" key="2">
    <source>
        <dbReference type="ARBA" id="ARBA00012512"/>
    </source>
</evidence>
<dbReference type="PANTHER" id="PTHR12645">
    <property type="entry name" value="ALR/ERV"/>
    <property type="match status" value="1"/>
</dbReference>
<dbReference type="Gene3D" id="1.20.120.310">
    <property type="entry name" value="ERV/ALR sulfhydryl oxidase domain"/>
    <property type="match status" value="1"/>
</dbReference>
<dbReference type="InterPro" id="IPR036774">
    <property type="entry name" value="ERV/ALR_sulphydryl_oxid_sf"/>
</dbReference>
<dbReference type="PANTHER" id="PTHR12645:SF0">
    <property type="entry name" value="FAD-LINKED SULFHYDRYL OXIDASE ALR"/>
    <property type="match status" value="1"/>
</dbReference>
<dbReference type="InterPro" id="IPR017905">
    <property type="entry name" value="ERV/ALR_sulphydryl_oxidase"/>
</dbReference>
<dbReference type="SUPFAM" id="SSF69000">
    <property type="entry name" value="FAD-dependent thiol oxidase"/>
    <property type="match status" value="1"/>
</dbReference>
<keyword evidence="3" id="KW-0285">Flavoprotein</keyword>
<evidence type="ECO:0000256" key="3">
    <source>
        <dbReference type="ARBA" id="ARBA00022630"/>
    </source>
</evidence>
<dbReference type="Pfam" id="PF04777">
    <property type="entry name" value="Evr1_Alr"/>
    <property type="match status" value="1"/>
</dbReference>
<dbReference type="AlphaFoldDB" id="A0A6C0B166"/>
<dbReference type="EC" id="1.8.3.2" evidence="2"/>
<dbReference type="EMBL" id="MN739048">
    <property type="protein sequence ID" value="QHS85842.1"/>
    <property type="molecule type" value="Genomic_DNA"/>
</dbReference>
<feature type="domain" description="ERV/ALR sulfhydryl oxidase" evidence="7">
    <location>
        <begin position="1"/>
        <end position="103"/>
    </location>
</feature>
<organism evidence="8">
    <name type="scientific">viral metagenome</name>
    <dbReference type="NCBI Taxonomy" id="1070528"/>
    <lineage>
        <taxon>unclassified sequences</taxon>
        <taxon>metagenomes</taxon>
        <taxon>organismal metagenomes</taxon>
    </lineage>
</organism>
<evidence type="ECO:0000256" key="1">
    <source>
        <dbReference type="ARBA" id="ARBA00001974"/>
    </source>
</evidence>
<evidence type="ECO:0000256" key="5">
    <source>
        <dbReference type="ARBA" id="ARBA00023002"/>
    </source>
</evidence>